<dbReference type="PANTHER" id="PTHR17490:SF16">
    <property type="entry name" value="THREONYLCARBAMOYL-AMP SYNTHASE"/>
    <property type="match status" value="1"/>
</dbReference>
<dbReference type="Gene3D" id="3.90.870.10">
    <property type="entry name" value="DHBP synthase"/>
    <property type="match status" value="1"/>
</dbReference>
<evidence type="ECO:0000313" key="13">
    <source>
        <dbReference type="EMBL" id="KKL44834.1"/>
    </source>
</evidence>
<sequence>MGFLVKLAEKELKDIRIYIEIAVENIIQGKLISFPTNSVYGIGGDPLNLSVIDRIYDIKFRDRSKGFLLLVSDFEEASKIAEFNDIAKKLVKKYWPGQLTLILEVKEPRIIPPEVTAFRKTIGLRVPENEIILNILKLLKQQGHFGFIIGTSANYSGESPSISGEEGKKKILSPIDLIIDGGKSKSKLPTTIVDCSTQKIKFLRIGEISKEEIVDFLSDNQYQKEEEDQDE</sequence>
<reference evidence="13" key="1">
    <citation type="journal article" date="2015" name="Nature">
        <title>Complex archaea that bridge the gap between prokaryotes and eukaryotes.</title>
        <authorList>
            <person name="Spang A."/>
            <person name="Saw J.H."/>
            <person name="Jorgensen S.L."/>
            <person name="Zaremba-Niedzwiedzka K."/>
            <person name="Martijn J."/>
            <person name="Lind A.E."/>
            <person name="van Eijk R."/>
            <person name="Schleper C."/>
            <person name="Guy L."/>
            <person name="Ettema T.J."/>
        </authorList>
    </citation>
    <scope>NUCLEOTIDE SEQUENCE</scope>
</reference>
<keyword evidence="6" id="KW-0819">tRNA processing</keyword>
<dbReference type="InterPro" id="IPR017945">
    <property type="entry name" value="DHBP_synth_RibB-like_a/b_dom"/>
</dbReference>
<comment type="similarity">
    <text evidence="2">Belongs to the SUA5 family.</text>
</comment>
<dbReference type="PANTHER" id="PTHR17490">
    <property type="entry name" value="SUA5"/>
    <property type="match status" value="1"/>
</dbReference>
<evidence type="ECO:0000256" key="5">
    <source>
        <dbReference type="ARBA" id="ARBA00022679"/>
    </source>
</evidence>
<proteinExistence type="inferred from homology"/>
<evidence type="ECO:0000256" key="2">
    <source>
        <dbReference type="ARBA" id="ARBA00007663"/>
    </source>
</evidence>
<dbReference type="GO" id="GO:0005737">
    <property type="term" value="C:cytoplasm"/>
    <property type="evidence" value="ECO:0007669"/>
    <property type="project" value="UniProtKB-SubCell"/>
</dbReference>
<gene>
    <name evidence="13" type="ORF">LCGC14_2361740</name>
</gene>
<protein>
    <recommendedName>
        <fullName evidence="10">L-threonylcarbamoyladenylate synthase</fullName>
        <ecNumber evidence="3">2.7.7.87</ecNumber>
    </recommendedName>
    <alternativeName>
        <fullName evidence="10">L-threonylcarbamoyladenylate synthase</fullName>
    </alternativeName>
</protein>
<keyword evidence="5" id="KW-0808">Transferase</keyword>
<organism evidence="13">
    <name type="scientific">marine sediment metagenome</name>
    <dbReference type="NCBI Taxonomy" id="412755"/>
    <lineage>
        <taxon>unclassified sequences</taxon>
        <taxon>metagenomes</taxon>
        <taxon>ecological metagenomes</taxon>
    </lineage>
</organism>
<name>A0A0F9C6P0_9ZZZZ</name>
<dbReference type="Pfam" id="PF01300">
    <property type="entry name" value="Sua5_yciO_yrdC"/>
    <property type="match status" value="1"/>
</dbReference>
<dbReference type="InterPro" id="IPR050156">
    <property type="entry name" value="TC-AMP_synthase_SUA5"/>
</dbReference>
<evidence type="ECO:0000256" key="11">
    <source>
        <dbReference type="ARBA" id="ARBA00048366"/>
    </source>
</evidence>
<dbReference type="EC" id="2.7.7.87" evidence="3"/>
<keyword evidence="9" id="KW-0067">ATP-binding</keyword>
<evidence type="ECO:0000256" key="7">
    <source>
        <dbReference type="ARBA" id="ARBA00022695"/>
    </source>
</evidence>
<feature type="domain" description="YrdC-like" evidence="12">
    <location>
        <begin position="16"/>
        <end position="208"/>
    </location>
</feature>
<keyword evidence="8" id="KW-0547">Nucleotide-binding</keyword>
<dbReference type="GO" id="GO:0061710">
    <property type="term" value="F:L-threonylcarbamoyladenylate synthase"/>
    <property type="evidence" value="ECO:0007669"/>
    <property type="project" value="UniProtKB-EC"/>
</dbReference>
<dbReference type="GO" id="GO:0000049">
    <property type="term" value="F:tRNA binding"/>
    <property type="evidence" value="ECO:0007669"/>
    <property type="project" value="TreeGrafter"/>
</dbReference>
<dbReference type="AlphaFoldDB" id="A0A0F9C6P0"/>
<accession>A0A0F9C6P0</accession>
<evidence type="ECO:0000259" key="12">
    <source>
        <dbReference type="PROSITE" id="PS51163"/>
    </source>
</evidence>
<evidence type="ECO:0000256" key="6">
    <source>
        <dbReference type="ARBA" id="ARBA00022694"/>
    </source>
</evidence>
<comment type="catalytic activity">
    <reaction evidence="11">
        <text>L-threonine + hydrogencarbonate + ATP = L-threonylcarbamoyladenylate + diphosphate + H2O</text>
        <dbReference type="Rhea" id="RHEA:36407"/>
        <dbReference type="ChEBI" id="CHEBI:15377"/>
        <dbReference type="ChEBI" id="CHEBI:17544"/>
        <dbReference type="ChEBI" id="CHEBI:30616"/>
        <dbReference type="ChEBI" id="CHEBI:33019"/>
        <dbReference type="ChEBI" id="CHEBI:57926"/>
        <dbReference type="ChEBI" id="CHEBI:73682"/>
        <dbReference type="EC" id="2.7.7.87"/>
    </reaction>
</comment>
<dbReference type="GO" id="GO:0003725">
    <property type="term" value="F:double-stranded RNA binding"/>
    <property type="evidence" value="ECO:0007669"/>
    <property type="project" value="InterPro"/>
</dbReference>
<dbReference type="InterPro" id="IPR006070">
    <property type="entry name" value="Sua5-like_dom"/>
</dbReference>
<keyword evidence="7" id="KW-0548">Nucleotidyltransferase</keyword>
<dbReference type="GO" id="GO:0005524">
    <property type="term" value="F:ATP binding"/>
    <property type="evidence" value="ECO:0007669"/>
    <property type="project" value="UniProtKB-KW"/>
</dbReference>
<dbReference type="PROSITE" id="PS51163">
    <property type="entry name" value="YRDC"/>
    <property type="match status" value="1"/>
</dbReference>
<evidence type="ECO:0000256" key="9">
    <source>
        <dbReference type="ARBA" id="ARBA00022840"/>
    </source>
</evidence>
<dbReference type="SUPFAM" id="SSF55821">
    <property type="entry name" value="YrdC/RibB"/>
    <property type="match status" value="1"/>
</dbReference>
<evidence type="ECO:0000256" key="4">
    <source>
        <dbReference type="ARBA" id="ARBA00022490"/>
    </source>
</evidence>
<comment type="caution">
    <text evidence="13">The sequence shown here is derived from an EMBL/GenBank/DDBJ whole genome shotgun (WGS) entry which is preliminary data.</text>
</comment>
<dbReference type="EMBL" id="LAZR01034612">
    <property type="protein sequence ID" value="KKL44834.1"/>
    <property type="molecule type" value="Genomic_DNA"/>
</dbReference>
<evidence type="ECO:0000256" key="1">
    <source>
        <dbReference type="ARBA" id="ARBA00004496"/>
    </source>
</evidence>
<evidence type="ECO:0000256" key="8">
    <source>
        <dbReference type="ARBA" id="ARBA00022741"/>
    </source>
</evidence>
<dbReference type="GO" id="GO:0008033">
    <property type="term" value="P:tRNA processing"/>
    <property type="evidence" value="ECO:0007669"/>
    <property type="project" value="UniProtKB-KW"/>
</dbReference>
<comment type="subcellular location">
    <subcellularLocation>
        <location evidence="1">Cytoplasm</location>
    </subcellularLocation>
</comment>
<dbReference type="GO" id="GO:0006450">
    <property type="term" value="P:regulation of translational fidelity"/>
    <property type="evidence" value="ECO:0007669"/>
    <property type="project" value="TreeGrafter"/>
</dbReference>
<evidence type="ECO:0000256" key="10">
    <source>
        <dbReference type="ARBA" id="ARBA00029774"/>
    </source>
</evidence>
<dbReference type="NCBIfam" id="TIGR00057">
    <property type="entry name" value="L-threonylcarbamoyladenylate synthase"/>
    <property type="match status" value="1"/>
</dbReference>
<keyword evidence="4" id="KW-0963">Cytoplasm</keyword>
<evidence type="ECO:0000256" key="3">
    <source>
        <dbReference type="ARBA" id="ARBA00012584"/>
    </source>
</evidence>